<dbReference type="Pfam" id="PF13460">
    <property type="entry name" value="NAD_binding_10"/>
    <property type="match status" value="1"/>
</dbReference>
<name>A0AAD5SR36_9FUNG</name>
<dbReference type="Proteomes" id="UP001211907">
    <property type="component" value="Unassembled WGS sequence"/>
</dbReference>
<comment type="caution">
    <text evidence="2">The sequence shown here is derived from an EMBL/GenBank/DDBJ whole genome shotgun (WGS) entry which is preliminary data.</text>
</comment>
<dbReference type="EMBL" id="JADGJH010003830">
    <property type="protein sequence ID" value="KAJ3088565.1"/>
    <property type="molecule type" value="Genomic_DNA"/>
</dbReference>
<dbReference type="SUPFAM" id="SSF51735">
    <property type="entry name" value="NAD(P)-binding Rossmann-fold domains"/>
    <property type="match status" value="1"/>
</dbReference>
<dbReference type="InterPro" id="IPR036291">
    <property type="entry name" value="NAD(P)-bd_dom_sf"/>
</dbReference>
<evidence type="ECO:0000259" key="1">
    <source>
        <dbReference type="Pfam" id="PF13460"/>
    </source>
</evidence>
<accession>A0AAD5SR36</accession>
<sequence length="199" mass="21311">MVPLKVLVVRATGKLGQSMAKLDQELGLTVKKLAAMHIGDAANAQAVLIAASGVAAVLNCVGANAAVALAVAHNTAICRSKSVKLIHVAATTNVLSDDRKTFMWEHYAKTWVGAKHAFQDHLAAINAIKAENINFVVFCPGWMHPAPSGSNSKPPVQVRVNRLSGDHISYEDAAFVMVDAMEKREWDKLLITASTDMLT</sequence>
<protein>
    <recommendedName>
        <fullName evidence="1">NAD(P)-binding domain-containing protein</fullName>
    </recommendedName>
</protein>
<evidence type="ECO:0000313" key="3">
    <source>
        <dbReference type="Proteomes" id="UP001211907"/>
    </source>
</evidence>
<reference evidence="2" key="1">
    <citation type="submission" date="2020-05" db="EMBL/GenBank/DDBJ databases">
        <title>Phylogenomic resolution of chytrid fungi.</title>
        <authorList>
            <person name="Stajich J.E."/>
            <person name="Amses K."/>
            <person name="Simmons R."/>
            <person name="Seto K."/>
            <person name="Myers J."/>
            <person name="Bonds A."/>
            <person name="Quandt C.A."/>
            <person name="Barry K."/>
            <person name="Liu P."/>
            <person name="Grigoriev I."/>
            <person name="Longcore J.E."/>
            <person name="James T.Y."/>
        </authorList>
    </citation>
    <scope>NUCLEOTIDE SEQUENCE</scope>
    <source>
        <strain evidence="2">JEL0513</strain>
    </source>
</reference>
<gene>
    <name evidence="2" type="ORF">HK100_008005</name>
</gene>
<dbReference type="InterPro" id="IPR016040">
    <property type="entry name" value="NAD(P)-bd_dom"/>
</dbReference>
<organism evidence="2 3">
    <name type="scientific">Physocladia obscura</name>
    <dbReference type="NCBI Taxonomy" id="109957"/>
    <lineage>
        <taxon>Eukaryota</taxon>
        <taxon>Fungi</taxon>
        <taxon>Fungi incertae sedis</taxon>
        <taxon>Chytridiomycota</taxon>
        <taxon>Chytridiomycota incertae sedis</taxon>
        <taxon>Chytridiomycetes</taxon>
        <taxon>Chytridiales</taxon>
        <taxon>Chytriomycetaceae</taxon>
        <taxon>Physocladia</taxon>
    </lineage>
</organism>
<dbReference type="Gene3D" id="3.40.50.720">
    <property type="entry name" value="NAD(P)-binding Rossmann-like Domain"/>
    <property type="match status" value="1"/>
</dbReference>
<feature type="domain" description="NAD(P)-binding" evidence="1">
    <location>
        <begin position="35"/>
        <end position="182"/>
    </location>
</feature>
<keyword evidence="3" id="KW-1185">Reference proteome</keyword>
<evidence type="ECO:0000313" key="2">
    <source>
        <dbReference type="EMBL" id="KAJ3088565.1"/>
    </source>
</evidence>
<dbReference type="AlphaFoldDB" id="A0AAD5SR36"/>
<proteinExistence type="predicted"/>